<dbReference type="Pfam" id="PF13458">
    <property type="entry name" value="Peripla_BP_6"/>
    <property type="match status" value="1"/>
</dbReference>
<evidence type="ECO:0000313" key="7">
    <source>
        <dbReference type="EMBL" id="KAF1022170.1"/>
    </source>
</evidence>
<sequence>MQWKLTVVVVAAALAAAACGKKEETPAATTSSAAPAPAAAPAASGGDLVVRIGHVAPISGPQAHYGKDNENGARLAIEDLNKQGITIGGKTVKWELAAEDDGADPKQGTAVAQKLCDAKVAGVVGHLNSGTTIPASKIYNDCGIPHVTGAATNPDLTKPGYDTTYRIIANDNALGAALGNYAVKTLGLKSVAVIDDRTAYGQGVADIFRKTAEADGAKVVDQQFTTDKSVDFMAILTAIKAKNPDAIFFGGMDSQAGPMLRQLAQLGMTKVKYFGGDGICTTKIADLSSKSATLGNVICAEGGASLAKMPGGVEWRKRYDERFPGQFQVYSPYTYDATMLLADAMKRADSIDPKVYIPKLKESNYQGVTTTIKFQPNGELVDAPYTLYTYKDGVKTVVE</sequence>
<evidence type="ECO:0000256" key="2">
    <source>
        <dbReference type="ARBA" id="ARBA00022448"/>
    </source>
</evidence>
<dbReference type="PANTHER" id="PTHR47151">
    <property type="entry name" value="LEU/ILE/VAL-BINDING ABC TRANSPORTER SUBUNIT"/>
    <property type="match status" value="1"/>
</dbReference>
<dbReference type="PROSITE" id="PS51257">
    <property type="entry name" value="PROKAR_LIPOPROTEIN"/>
    <property type="match status" value="1"/>
</dbReference>
<dbReference type="GO" id="GO:0006865">
    <property type="term" value="P:amino acid transport"/>
    <property type="evidence" value="ECO:0007669"/>
    <property type="project" value="UniProtKB-KW"/>
</dbReference>
<feature type="chain" id="PRO_5030679247" evidence="5">
    <location>
        <begin position="21"/>
        <end position="399"/>
    </location>
</feature>
<organism evidence="7 8">
    <name type="scientific">Paracidovorax wautersii</name>
    <dbReference type="NCBI Taxonomy" id="1177982"/>
    <lineage>
        <taxon>Bacteria</taxon>
        <taxon>Pseudomonadati</taxon>
        <taxon>Pseudomonadota</taxon>
        <taxon>Betaproteobacteria</taxon>
        <taxon>Burkholderiales</taxon>
        <taxon>Comamonadaceae</taxon>
        <taxon>Paracidovorax</taxon>
    </lineage>
</organism>
<dbReference type="EMBL" id="WNDQ01000014">
    <property type="protein sequence ID" value="KAF1022170.1"/>
    <property type="molecule type" value="Genomic_DNA"/>
</dbReference>
<accession>A0A7V8FQ20</accession>
<protein>
    <submittedName>
        <fullName evidence="7">Leucine-, isoleucine-, valine-, threonine-, and alanine-binding protein</fullName>
    </submittedName>
</protein>
<keyword evidence="2" id="KW-0813">Transport</keyword>
<keyword evidence="4" id="KW-0029">Amino-acid transport</keyword>
<feature type="signal peptide" evidence="5">
    <location>
        <begin position="1"/>
        <end position="20"/>
    </location>
</feature>
<dbReference type="InterPro" id="IPR028081">
    <property type="entry name" value="Leu-bd"/>
</dbReference>
<dbReference type="InterPro" id="IPR028082">
    <property type="entry name" value="Peripla_BP_I"/>
</dbReference>
<comment type="caution">
    <text evidence="7">The sequence shown here is derived from an EMBL/GenBank/DDBJ whole genome shotgun (WGS) entry which is preliminary data.</text>
</comment>
<comment type="similarity">
    <text evidence="1">Belongs to the leucine-binding protein family.</text>
</comment>
<dbReference type="InterPro" id="IPR000709">
    <property type="entry name" value="Leu_Ile_Val-bd"/>
</dbReference>
<dbReference type="AlphaFoldDB" id="A0A7V8FQ20"/>
<dbReference type="Proteomes" id="UP000461670">
    <property type="component" value="Unassembled WGS sequence"/>
</dbReference>
<evidence type="ECO:0000313" key="8">
    <source>
        <dbReference type="Proteomes" id="UP000461670"/>
    </source>
</evidence>
<evidence type="ECO:0000256" key="4">
    <source>
        <dbReference type="ARBA" id="ARBA00022970"/>
    </source>
</evidence>
<reference evidence="8" key="1">
    <citation type="journal article" date="2020" name="MBio">
        <title>Horizontal gene transfer to a defensive symbiont with a reduced genome amongst a multipartite beetle microbiome.</title>
        <authorList>
            <person name="Waterworth S.C."/>
            <person name="Florez L.V."/>
            <person name="Rees E.R."/>
            <person name="Hertweck C."/>
            <person name="Kaltenpoth M."/>
            <person name="Kwan J.C."/>
        </authorList>
    </citation>
    <scope>NUCLEOTIDE SEQUENCE [LARGE SCALE GENOMIC DNA]</scope>
</reference>
<evidence type="ECO:0000259" key="6">
    <source>
        <dbReference type="Pfam" id="PF13458"/>
    </source>
</evidence>
<gene>
    <name evidence="7" type="primary">braC_2</name>
    <name evidence="7" type="ORF">GAK30_01315</name>
</gene>
<evidence type="ECO:0000256" key="3">
    <source>
        <dbReference type="ARBA" id="ARBA00022729"/>
    </source>
</evidence>
<evidence type="ECO:0000256" key="5">
    <source>
        <dbReference type="SAM" id="SignalP"/>
    </source>
</evidence>
<keyword evidence="3 5" id="KW-0732">Signal</keyword>
<dbReference type="PANTHER" id="PTHR47151:SF2">
    <property type="entry name" value="AMINO ACID BINDING PROTEIN"/>
    <property type="match status" value="1"/>
</dbReference>
<dbReference type="PRINTS" id="PR00337">
    <property type="entry name" value="LEUILEVALBP"/>
</dbReference>
<feature type="domain" description="Leucine-binding protein" evidence="6">
    <location>
        <begin position="50"/>
        <end position="392"/>
    </location>
</feature>
<dbReference type="Gene3D" id="3.40.50.2300">
    <property type="match status" value="2"/>
</dbReference>
<dbReference type="CDD" id="cd06342">
    <property type="entry name" value="PBP1_ABC_LIVBP-like"/>
    <property type="match status" value="1"/>
</dbReference>
<dbReference type="SUPFAM" id="SSF53822">
    <property type="entry name" value="Periplasmic binding protein-like I"/>
    <property type="match status" value="1"/>
</dbReference>
<evidence type="ECO:0000256" key="1">
    <source>
        <dbReference type="ARBA" id="ARBA00010062"/>
    </source>
</evidence>
<name>A0A7V8FQ20_9BURK</name>
<proteinExistence type="inferred from homology"/>